<evidence type="ECO:0000313" key="3">
    <source>
        <dbReference type="Proteomes" id="UP000887540"/>
    </source>
</evidence>
<evidence type="ECO:0000256" key="1">
    <source>
        <dbReference type="SAM" id="MobiDB-lite"/>
    </source>
</evidence>
<reference evidence="4" key="1">
    <citation type="submission" date="2022-11" db="UniProtKB">
        <authorList>
            <consortium name="WormBaseParasite"/>
        </authorList>
    </citation>
    <scope>IDENTIFICATION</scope>
</reference>
<name>A0A914C634_9BILA</name>
<evidence type="ECO:0000313" key="4">
    <source>
        <dbReference type="WBParaSite" id="ACRNAN_Path_397.g1509.t1"/>
    </source>
</evidence>
<proteinExistence type="predicted"/>
<evidence type="ECO:0000256" key="2">
    <source>
        <dbReference type="SAM" id="SignalP"/>
    </source>
</evidence>
<dbReference type="AlphaFoldDB" id="A0A914C634"/>
<dbReference type="PANTHER" id="PTHR33995">
    <property type="entry name" value="PROTEIN CBG18546"/>
    <property type="match status" value="1"/>
</dbReference>
<dbReference type="Proteomes" id="UP000887540">
    <property type="component" value="Unplaced"/>
</dbReference>
<sequence length="427" mass="46709">RFLFILVLCYLSFVNEYYAFSWHHREKASTTTKPTTTTKPITTTKPQTQSELLQCPCILKPGTTECLKYDSRYQAATLNEALSSFLDLSLSDEPSTFIATATETTSTSAPATRTHMLPHSAVSLSMDTMETPKQGYSAFGGDEAPIPESQACEDLLKQRLQKIGLMPPPPIPTNSTNTPTMTCNKYRFARGDQSVYSYGHQNRQQHNKNGNNDDDPGSGSGYSGNSGYDPNSWPDGHGEGEGGPNLDLHINVQKGNSQNQQIYEPNNPEYRYRRQAATQAIIGTRYNLSCTAKGVDDGTGYLGLCSKCWAWRQLPVNYFPQYINELVCDNMDSDCLSGFATCGLGTRVIEVLRNDSGVLNVVTLSAGSYCECKVLAGSQLESLVAGQATTQIPSTTQKFNVQSSSPNPITSVQTPLPITKNLPIIGR</sequence>
<keyword evidence="3" id="KW-1185">Reference proteome</keyword>
<dbReference type="SUPFAM" id="SSF57501">
    <property type="entry name" value="Cystine-knot cytokines"/>
    <property type="match status" value="1"/>
</dbReference>
<dbReference type="PANTHER" id="PTHR33995:SF4">
    <property type="entry name" value="PROTEIN CBG09882"/>
    <property type="match status" value="1"/>
</dbReference>
<organism evidence="3 4">
    <name type="scientific">Acrobeloides nanus</name>
    <dbReference type="NCBI Taxonomy" id="290746"/>
    <lineage>
        <taxon>Eukaryota</taxon>
        <taxon>Metazoa</taxon>
        <taxon>Ecdysozoa</taxon>
        <taxon>Nematoda</taxon>
        <taxon>Chromadorea</taxon>
        <taxon>Rhabditida</taxon>
        <taxon>Tylenchina</taxon>
        <taxon>Cephalobomorpha</taxon>
        <taxon>Cephaloboidea</taxon>
        <taxon>Cephalobidae</taxon>
        <taxon>Acrobeloides</taxon>
    </lineage>
</organism>
<feature type="chain" id="PRO_5037643187" evidence="2">
    <location>
        <begin position="20"/>
        <end position="427"/>
    </location>
</feature>
<protein>
    <submittedName>
        <fullName evidence="4">Uncharacterized protein</fullName>
    </submittedName>
</protein>
<feature type="region of interest" description="Disordered" evidence="1">
    <location>
        <begin position="202"/>
        <end position="251"/>
    </location>
</feature>
<dbReference type="WBParaSite" id="ACRNAN_Path_397.g1509.t1">
    <property type="protein sequence ID" value="ACRNAN_Path_397.g1509.t1"/>
    <property type="gene ID" value="ACRNAN_Path_397.g1509"/>
</dbReference>
<keyword evidence="2" id="KW-0732">Signal</keyword>
<feature type="signal peptide" evidence="2">
    <location>
        <begin position="1"/>
        <end position="19"/>
    </location>
</feature>
<accession>A0A914C634</accession>
<dbReference type="InterPro" id="IPR029034">
    <property type="entry name" value="Cystine-knot_cytokine"/>
</dbReference>